<evidence type="ECO:0000259" key="1">
    <source>
        <dbReference type="PROSITE" id="PS50800"/>
    </source>
</evidence>
<proteinExistence type="predicted"/>
<feature type="domain" description="SAP" evidence="1">
    <location>
        <begin position="47"/>
        <end position="81"/>
    </location>
</feature>
<dbReference type="Gene3D" id="1.10.720.30">
    <property type="entry name" value="SAP domain"/>
    <property type="match status" value="1"/>
</dbReference>
<sequence>MAAPRSTSLRALRALSQLHSAPLRRSLHITGAQSAQPANAADKTTLYATRTLADLKAECQKRRIGSAGSKDELVDRLNNHDMLQSRAFSIAMRRIDGSAFSGTRQFNTSRASKAVHDSSTIDFAYMPSMADVDATPSVSGPRIPTFPDNYGHKIETQTDYVSPMKPQVHAVGELSSDSAVSVMSDVVDNHAVDIDPFSLTEAVGKSRGNAIRAQNNGQSQETGILRDLWSGIVDDILGPKQTSQRK</sequence>
<accession>A0A443HZW4</accession>
<protein>
    <recommendedName>
        <fullName evidence="1">SAP domain-containing protein</fullName>
    </recommendedName>
</protein>
<evidence type="ECO:0000313" key="2">
    <source>
        <dbReference type="EMBL" id="RWQ97350.1"/>
    </source>
</evidence>
<dbReference type="InterPro" id="IPR036361">
    <property type="entry name" value="SAP_dom_sf"/>
</dbReference>
<dbReference type="VEuPathDB" id="FungiDB:C8Q69DRAFT_132751"/>
<dbReference type="Pfam" id="PF02037">
    <property type="entry name" value="SAP"/>
    <property type="match status" value="1"/>
</dbReference>
<dbReference type="GeneID" id="39594605"/>
<reference evidence="2 3" key="1">
    <citation type="journal article" date="2018" name="Front. Microbiol.">
        <title>Genomic and genetic insights into a cosmopolitan fungus, Paecilomyces variotii (Eurotiales).</title>
        <authorList>
            <person name="Urquhart A.S."/>
            <person name="Mondo S.J."/>
            <person name="Makela M.R."/>
            <person name="Hane J.K."/>
            <person name="Wiebenga A."/>
            <person name="He G."/>
            <person name="Mihaltcheva S."/>
            <person name="Pangilinan J."/>
            <person name="Lipzen A."/>
            <person name="Barry K."/>
            <person name="de Vries R.P."/>
            <person name="Grigoriev I.V."/>
            <person name="Idnurm A."/>
        </authorList>
    </citation>
    <scope>NUCLEOTIDE SEQUENCE [LARGE SCALE GENOMIC DNA]</scope>
    <source>
        <strain evidence="2 3">CBS 101075</strain>
    </source>
</reference>
<dbReference type="Proteomes" id="UP000283841">
    <property type="component" value="Unassembled WGS sequence"/>
</dbReference>
<evidence type="ECO:0000313" key="3">
    <source>
        <dbReference type="Proteomes" id="UP000283841"/>
    </source>
</evidence>
<name>A0A443HZW4_BYSSP</name>
<keyword evidence="3" id="KW-1185">Reference proteome</keyword>
<organism evidence="2 3">
    <name type="scientific">Byssochlamys spectabilis</name>
    <name type="common">Paecilomyces variotii</name>
    <dbReference type="NCBI Taxonomy" id="264951"/>
    <lineage>
        <taxon>Eukaryota</taxon>
        <taxon>Fungi</taxon>
        <taxon>Dikarya</taxon>
        <taxon>Ascomycota</taxon>
        <taxon>Pezizomycotina</taxon>
        <taxon>Eurotiomycetes</taxon>
        <taxon>Eurotiomycetidae</taxon>
        <taxon>Eurotiales</taxon>
        <taxon>Thermoascaceae</taxon>
        <taxon>Paecilomyces</taxon>
    </lineage>
</organism>
<dbReference type="PROSITE" id="PS50800">
    <property type="entry name" value="SAP"/>
    <property type="match status" value="1"/>
</dbReference>
<dbReference type="SUPFAM" id="SSF68906">
    <property type="entry name" value="SAP domain"/>
    <property type="match status" value="1"/>
</dbReference>
<dbReference type="AlphaFoldDB" id="A0A443HZW4"/>
<comment type="caution">
    <text evidence="2">The sequence shown here is derived from an EMBL/GenBank/DDBJ whole genome shotgun (WGS) entry which is preliminary data.</text>
</comment>
<dbReference type="RefSeq" id="XP_028486995.1">
    <property type="nucleotide sequence ID" value="XM_028625328.1"/>
</dbReference>
<dbReference type="InterPro" id="IPR003034">
    <property type="entry name" value="SAP_dom"/>
</dbReference>
<gene>
    <name evidence="2" type="ORF">C8Q69DRAFT_132751</name>
</gene>
<dbReference type="STRING" id="264951.A0A443HZW4"/>
<dbReference type="EMBL" id="RCNU01000002">
    <property type="protein sequence ID" value="RWQ97350.1"/>
    <property type="molecule type" value="Genomic_DNA"/>
</dbReference>
<dbReference type="SMART" id="SM00513">
    <property type="entry name" value="SAP"/>
    <property type="match status" value="1"/>
</dbReference>